<dbReference type="Proteomes" id="UP000011729">
    <property type="component" value="Chromosome"/>
</dbReference>
<sequence>MKKLQIFTMSQRTSNIFYKNLLISLSLIIAFLGQSNFAICAQPEQEANLFATPWYKSDGNRVRLAVTKPSLSGTRDGVIEIILQPGWKTYWRNPGNSGMAPFFNFDQQVSYEIFYPAPQLYEAGNDWSLGYKNHVVLPFNISNSEENLSGSLTLGICNKICIPFTVNFNFSPFTKENKRLPLSLLANARAALPRTMHNEFKISSEKNKDTLLIKIQHNSDNIPLALFLDGGEIQIGPAKKINDQEGYTLFSAPIYFAPKKTDRTVFYIVSSKDHAFSGTFVIHAEPSHPTLL</sequence>
<dbReference type="EMBL" id="CP003123">
    <property type="protein sequence ID" value="AGF74251.1"/>
    <property type="molecule type" value="Genomic_DNA"/>
</dbReference>
<dbReference type="Pfam" id="PF11412">
    <property type="entry name" value="DsbD_N"/>
    <property type="match status" value="1"/>
</dbReference>
<protein>
    <recommendedName>
        <fullName evidence="1">Thiol:disulfide interchange protein DsbD N-terminal domain-containing protein</fullName>
    </recommendedName>
</protein>
<dbReference type="STRING" id="1094489.BAnh1_03690"/>
<evidence type="ECO:0000313" key="3">
    <source>
        <dbReference type="Proteomes" id="UP000011729"/>
    </source>
</evidence>
<reference evidence="2 3" key="1">
    <citation type="journal article" date="2013" name="PLoS Genet.">
        <title>A gene transfer agent and a dynamic repertoire of secretion systems hold the keys to the explosive radiation of the emerging pathogen Bartonella.</title>
        <authorList>
            <person name="Guy L."/>
            <person name="Nystedt B."/>
            <person name="Toft C."/>
            <person name="Zaremba-Niedzwiedzka K."/>
            <person name="Berglund E.C."/>
            <person name="Granberg F."/>
            <person name="Naslund K."/>
            <person name="Eriksson A.S."/>
            <person name="Andersson S.G."/>
        </authorList>
    </citation>
    <scope>NUCLEOTIDE SEQUENCE [LARGE SCALE GENOMIC DNA]</scope>
    <source>
        <strain evidence="2 3">Aust/NH1</strain>
    </source>
</reference>
<name>M1PCA6_BARAA</name>
<evidence type="ECO:0000313" key="2">
    <source>
        <dbReference type="EMBL" id="AGF74251.1"/>
    </source>
</evidence>
<dbReference type="KEGG" id="baus:BAnh1_03690"/>
<dbReference type="InterPro" id="IPR028250">
    <property type="entry name" value="DsbDN"/>
</dbReference>
<dbReference type="RefSeq" id="WP_015397759.1">
    <property type="nucleotide sequence ID" value="NC_020300.1"/>
</dbReference>
<dbReference type="AlphaFoldDB" id="M1PCA6"/>
<evidence type="ECO:0000259" key="1">
    <source>
        <dbReference type="Pfam" id="PF11412"/>
    </source>
</evidence>
<gene>
    <name evidence="2" type="ordered locus">BAnh1_03690</name>
</gene>
<dbReference type="OrthoDB" id="9811036at2"/>
<dbReference type="eggNOG" id="COG4233">
    <property type="taxonomic scope" value="Bacteria"/>
</dbReference>
<organism evidence="2 3">
    <name type="scientific">Bartonella australis (strain Aust/NH1)</name>
    <dbReference type="NCBI Taxonomy" id="1094489"/>
    <lineage>
        <taxon>Bacteria</taxon>
        <taxon>Pseudomonadati</taxon>
        <taxon>Pseudomonadota</taxon>
        <taxon>Alphaproteobacteria</taxon>
        <taxon>Hyphomicrobiales</taxon>
        <taxon>Bartonellaceae</taxon>
        <taxon>Bartonella</taxon>
    </lineage>
</organism>
<dbReference type="HOGENOM" id="CLU_952070_0_0_5"/>
<feature type="domain" description="Thiol:disulfide interchange protein DsbD N-terminal" evidence="1">
    <location>
        <begin position="73"/>
        <end position="166"/>
    </location>
</feature>
<proteinExistence type="predicted"/>
<accession>M1PCA6</accession>
<keyword evidence="3" id="KW-1185">Reference proteome</keyword>
<dbReference type="PATRIC" id="fig|1094489.3.peg.456"/>